<evidence type="ECO:0000313" key="4">
    <source>
        <dbReference type="EMBL" id="KPL80630.1"/>
    </source>
</evidence>
<dbReference type="EMBL" id="LGKP01000037">
    <property type="protein sequence ID" value="KPL80630.1"/>
    <property type="molecule type" value="Genomic_DNA"/>
</dbReference>
<feature type="coiled-coil region" evidence="1">
    <location>
        <begin position="1"/>
        <end position="28"/>
    </location>
</feature>
<dbReference type="Proteomes" id="UP000050277">
    <property type="component" value="Unassembled WGS sequence"/>
</dbReference>
<keyword evidence="1" id="KW-0175">Coiled coil</keyword>
<evidence type="ECO:0008006" key="6">
    <source>
        <dbReference type="Google" id="ProtNLM"/>
    </source>
</evidence>
<dbReference type="Gene3D" id="2.60.40.1120">
    <property type="entry name" value="Carboxypeptidase-like, regulatory domain"/>
    <property type="match status" value="1"/>
</dbReference>
<feature type="transmembrane region" description="Helical" evidence="3">
    <location>
        <begin position="89"/>
        <end position="109"/>
    </location>
</feature>
<keyword evidence="3" id="KW-1133">Transmembrane helix</keyword>
<comment type="caution">
    <text evidence="4">The sequence shown here is derived from an EMBL/GenBank/DDBJ whole genome shotgun (WGS) entry which is preliminary data.</text>
</comment>
<evidence type="ECO:0000256" key="2">
    <source>
        <dbReference type="SAM" id="MobiDB-lite"/>
    </source>
</evidence>
<name>A0A0P6XCL8_9CHLR</name>
<dbReference type="RefSeq" id="WP_054536960.1">
    <property type="nucleotide sequence ID" value="NZ_LGKP01000037.1"/>
</dbReference>
<dbReference type="OrthoDB" id="513909at2"/>
<dbReference type="SUPFAM" id="SSF49464">
    <property type="entry name" value="Carboxypeptidase regulatory domain-like"/>
    <property type="match status" value="1"/>
</dbReference>
<dbReference type="InterPro" id="IPR008969">
    <property type="entry name" value="CarboxyPept-like_regulatory"/>
</dbReference>
<organism evidence="4 5">
    <name type="scientific">Herpetosiphon geysericola</name>
    <dbReference type="NCBI Taxonomy" id="70996"/>
    <lineage>
        <taxon>Bacteria</taxon>
        <taxon>Bacillati</taxon>
        <taxon>Chloroflexota</taxon>
        <taxon>Chloroflexia</taxon>
        <taxon>Herpetosiphonales</taxon>
        <taxon>Herpetosiphonaceae</taxon>
        <taxon>Herpetosiphon</taxon>
    </lineage>
</organism>
<keyword evidence="5" id="KW-1185">Reference proteome</keyword>
<evidence type="ECO:0000313" key="5">
    <source>
        <dbReference type="Proteomes" id="UP000050277"/>
    </source>
</evidence>
<keyword evidence="3" id="KW-0812">Transmembrane</keyword>
<feature type="region of interest" description="Disordered" evidence="2">
    <location>
        <begin position="203"/>
        <end position="235"/>
    </location>
</feature>
<protein>
    <recommendedName>
        <fullName evidence="6">Carboxypeptidase regulatory-like domain-containing protein</fullName>
    </recommendedName>
</protein>
<proteinExistence type="predicted"/>
<accession>A0A0P6XCL8</accession>
<dbReference type="AlphaFoldDB" id="A0A0P6XCL8"/>
<evidence type="ECO:0000256" key="1">
    <source>
        <dbReference type="SAM" id="Coils"/>
    </source>
</evidence>
<reference evidence="4 5" key="1">
    <citation type="submission" date="2015-07" db="EMBL/GenBank/DDBJ databases">
        <title>Whole genome sequence of Herpetosiphon geysericola DSM 7119.</title>
        <authorList>
            <person name="Hemp J."/>
            <person name="Ward L.M."/>
            <person name="Pace L.A."/>
            <person name="Fischer W.W."/>
        </authorList>
    </citation>
    <scope>NUCLEOTIDE SEQUENCE [LARGE SCALE GENOMIC DNA]</scope>
    <source>
        <strain evidence="4 5">DSM 7119</strain>
    </source>
</reference>
<keyword evidence="3" id="KW-0472">Membrane</keyword>
<gene>
    <name evidence="4" type="ORF">SE18_23745</name>
</gene>
<evidence type="ECO:0000256" key="3">
    <source>
        <dbReference type="SAM" id="Phobius"/>
    </source>
</evidence>
<sequence>MDTSDKERQSLLRQLAMYQQNLNTLNEQAAQFGRIHEPVSLTNQIDETRTRIDEIKTTLASLGEPDRLVSANVLRKEKGMPMKRTSSPWFWFGGLIMLVVVVGGTFWIWNRSQASFLEYSGIVRDAQTNQPLAHAKVTLELPTTTHVLYTDSEGFYRFKIGDTDLPIQGITNVELAIYEPYRRNTLLVETQLQLDDIRLKKPPIDPVSSIPTPSIPPAVSPTPESEPASDGQGSDALAISSRIQCNFATKCYQLKPDQWEPLLPASARGSAANPKDVASLMSQYGADTFVFFPWGTPIPSEVAPAPNESPTYYACIPGSSVYIEVSVHNTGTRQMIIERDPVLKLIGYESFSGPVHAFLYKPEGGVLIRTYAALIQPVPIGEQVGVTAVDEAATFGAYTLQPDEIEIFHVYLDCAAPGKYLVQVGIKVQNAQNIVWDFDGINISSPAAYYDWVYGIESNGYSGVLDGLKQYNPQSGAWDLIEKKTVDQWVSE</sequence>